<evidence type="ECO:0000313" key="1">
    <source>
        <dbReference type="EMBL" id="MFD2112043.1"/>
    </source>
</evidence>
<gene>
    <name evidence="1" type="ORF">ACFSJC_09350</name>
</gene>
<accession>A0ABW4YAS4</accession>
<dbReference type="Proteomes" id="UP001597337">
    <property type="component" value="Unassembled WGS sequence"/>
</dbReference>
<dbReference type="EMBL" id="JBHUHX010000018">
    <property type="protein sequence ID" value="MFD2112043.1"/>
    <property type="molecule type" value="Genomic_DNA"/>
</dbReference>
<name>A0ABW4YAS4_9GAMM</name>
<comment type="caution">
    <text evidence="1">The sequence shown here is derived from an EMBL/GenBank/DDBJ whole genome shotgun (WGS) entry which is preliminary data.</text>
</comment>
<keyword evidence="2" id="KW-1185">Reference proteome</keyword>
<reference evidence="2" key="1">
    <citation type="journal article" date="2019" name="Int. J. Syst. Evol. Microbiol.">
        <title>The Global Catalogue of Microorganisms (GCM) 10K type strain sequencing project: providing services to taxonomists for standard genome sequencing and annotation.</title>
        <authorList>
            <consortium name="The Broad Institute Genomics Platform"/>
            <consortium name="The Broad Institute Genome Sequencing Center for Infectious Disease"/>
            <person name="Wu L."/>
            <person name="Ma J."/>
        </authorList>
    </citation>
    <scope>NUCLEOTIDE SEQUENCE [LARGE SCALE GENOMIC DNA]</scope>
    <source>
        <strain evidence="2">KACC 12597</strain>
    </source>
</reference>
<protein>
    <submittedName>
        <fullName evidence="1">Uncharacterized protein</fullName>
    </submittedName>
</protein>
<sequence length="67" mass="7381">MASLRIESKTRLIHCHNIAAQVEVEYLSTPTGWRVARCSSESVCEINVEEPIARAVMGCPIPDEPEG</sequence>
<proteinExistence type="predicted"/>
<dbReference type="RefSeq" id="WP_386025989.1">
    <property type="nucleotide sequence ID" value="NZ_JBHUHX010000018.1"/>
</dbReference>
<organism evidence="1 2">
    <name type="scientific">Thiorhodococcus fuscus</name>
    <dbReference type="NCBI Taxonomy" id="527200"/>
    <lineage>
        <taxon>Bacteria</taxon>
        <taxon>Pseudomonadati</taxon>
        <taxon>Pseudomonadota</taxon>
        <taxon>Gammaproteobacteria</taxon>
        <taxon>Chromatiales</taxon>
        <taxon>Chromatiaceae</taxon>
        <taxon>Thiorhodococcus</taxon>
    </lineage>
</organism>
<evidence type="ECO:0000313" key="2">
    <source>
        <dbReference type="Proteomes" id="UP001597337"/>
    </source>
</evidence>